<dbReference type="GeneID" id="94842768"/>
<dbReference type="RefSeq" id="XP_068354623.1">
    <property type="nucleotide sequence ID" value="XM_068508064.1"/>
</dbReference>
<evidence type="ECO:0000313" key="2">
    <source>
        <dbReference type="Proteomes" id="UP000179807"/>
    </source>
</evidence>
<evidence type="ECO:0000313" key="1">
    <source>
        <dbReference type="EMBL" id="OHT01487.1"/>
    </source>
</evidence>
<accession>A0A1J4JQN7</accession>
<organism evidence="1 2">
    <name type="scientific">Tritrichomonas foetus</name>
    <dbReference type="NCBI Taxonomy" id="1144522"/>
    <lineage>
        <taxon>Eukaryota</taxon>
        <taxon>Metamonada</taxon>
        <taxon>Parabasalia</taxon>
        <taxon>Tritrichomonadida</taxon>
        <taxon>Tritrichomonadidae</taxon>
        <taxon>Tritrichomonas</taxon>
    </lineage>
</organism>
<dbReference type="Proteomes" id="UP000179807">
    <property type="component" value="Unassembled WGS sequence"/>
</dbReference>
<keyword evidence="2" id="KW-1185">Reference proteome</keyword>
<sequence length="362" mass="41191">MKEKSLIEKVSSSLKEKKILNSSIFLKLCKMANRLKTSFNTPIVSIKEFRFSSTRATIKPKNRPHTASDSTSGYITDANIPVCSGHSSRLPFLNKTKTKLNENEIATVEESVRQGEILEQNNGMLKMPSRLQQIRTSFIEAEKRPLAVDLEISSEFIIPTIGNKYNNHNIPLEKDDSIISLNDDDNFDDNGRIVKKAVSSETNNSLSTQSSNLNSALCSSRSISARSQLSNRTNIVRTGAVTKEEIKDHVWELCDEVNNVYKECNDTAPFTRQYYGMYDSNGKTVTLHDPPGRRKALRIIHQIQNTISPRKFEITIKPIPEKYFSAVRMRQYCEQNHLWNPAFFDQPVEVSNTSRSTSRSRY</sequence>
<dbReference type="VEuPathDB" id="TrichDB:TRFO_31673"/>
<comment type="caution">
    <text evidence="1">The sequence shown here is derived from an EMBL/GenBank/DDBJ whole genome shotgun (WGS) entry which is preliminary data.</text>
</comment>
<name>A0A1J4JQN7_9EUKA</name>
<dbReference type="AlphaFoldDB" id="A0A1J4JQN7"/>
<reference evidence="1" key="1">
    <citation type="submission" date="2016-10" db="EMBL/GenBank/DDBJ databases">
        <authorList>
            <person name="Benchimol M."/>
            <person name="Almeida L.G."/>
            <person name="Vasconcelos A.T."/>
            <person name="Perreira-Neves A."/>
            <person name="Rosa I.A."/>
            <person name="Tasca T."/>
            <person name="Bogo M.R."/>
            <person name="de Souza W."/>
        </authorList>
    </citation>
    <scope>NUCLEOTIDE SEQUENCE [LARGE SCALE GENOMIC DNA]</scope>
    <source>
        <strain evidence="1">K</strain>
    </source>
</reference>
<gene>
    <name evidence="1" type="ORF">TRFO_31673</name>
</gene>
<dbReference type="EMBL" id="MLAK01000909">
    <property type="protein sequence ID" value="OHT01487.1"/>
    <property type="molecule type" value="Genomic_DNA"/>
</dbReference>
<protein>
    <submittedName>
        <fullName evidence="1">Uncharacterized protein</fullName>
    </submittedName>
</protein>
<proteinExistence type="predicted"/>